<dbReference type="Proteomes" id="UP000199656">
    <property type="component" value="Unassembled WGS sequence"/>
</dbReference>
<accession>A0A1H4FS28</accession>
<dbReference type="EMBL" id="FNRL01000028">
    <property type="protein sequence ID" value="SEB00126.1"/>
    <property type="molecule type" value="Genomic_DNA"/>
</dbReference>
<dbReference type="OrthoDB" id="7340239at2"/>
<dbReference type="RefSeq" id="WP_089764633.1">
    <property type="nucleotide sequence ID" value="NZ_BKAT01000050.1"/>
</dbReference>
<dbReference type="InterPro" id="IPR009739">
    <property type="entry name" value="LprI-like_N"/>
</dbReference>
<feature type="domain" description="Lysozyme inhibitor LprI-like N-terminal" evidence="2">
    <location>
        <begin position="11"/>
        <end position="109"/>
    </location>
</feature>
<feature type="chain" id="PRO_5011782604" evidence="1">
    <location>
        <begin position="19"/>
        <end position="131"/>
    </location>
</feature>
<dbReference type="STRING" id="408074.SAMN05660909_04630"/>
<dbReference type="Gene3D" id="1.20.1270.180">
    <property type="match status" value="1"/>
</dbReference>
<feature type="signal peptide" evidence="1">
    <location>
        <begin position="1"/>
        <end position="18"/>
    </location>
</feature>
<reference evidence="4" key="1">
    <citation type="submission" date="2016-10" db="EMBL/GenBank/DDBJ databases">
        <authorList>
            <person name="Varghese N."/>
            <person name="Submissions S."/>
        </authorList>
    </citation>
    <scope>NUCLEOTIDE SEQUENCE [LARGE SCALE GENOMIC DNA]</scope>
    <source>
        <strain evidence="4">DSM 23920</strain>
    </source>
</reference>
<evidence type="ECO:0000259" key="2">
    <source>
        <dbReference type="Pfam" id="PF07007"/>
    </source>
</evidence>
<evidence type="ECO:0000313" key="4">
    <source>
        <dbReference type="Proteomes" id="UP000199656"/>
    </source>
</evidence>
<sequence length="131" mass="15147">MKPVLLVLLLCSSLMSFSQTQSEMNTRAKKEYREADKQLNEIYQLILKDYAGNKAFIQKMKEAQRIWVQFRDAQLKAMYPNDAKSYGSVYPMCEAIYLKELTEQRIDALRAWLNAPKPESCQGSIGVKQDN</sequence>
<evidence type="ECO:0000256" key="1">
    <source>
        <dbReference type="SAM" id="SignalP"/>
    </source>
</evidence>
<proteinExistence type="predicted"/>
<keyword evidence="4" id="KW-1185">Reference proteome</keyword>
<gene>
    <name evidence="3" type="ORF">SAMN05660909_04630</name>
</gene>
<protein>
    <submittedName>
        <fullName evidence="3">Uncharacterized conserved protein YecT, DUF1311 family</fullName>
    </submittedName>
</protein>
<evidence type="ECO:0000313" key="3">
    <source>
        <dbReference type="EMBL" id="SEB00126.1"/>
    </source>
</evidence>
<dbReference type="AlphaFoldDB" id="A0A1H4FS28"/>
<keyword evidence="1" id="KW-0732">Signal</keyword>
<name>A0A1H4FS28_9BACT</name>
<organism evidence="3 4">
    <name type="scientific">Chitinophaga terrae</name>
    <name type="common">ex Kim and Jung 2007</name>
    <dbReference type="NCBI Taxonomy" id="408074"/>
    <lineage>
        <taxon>Bacteria</taxon>
        <taxon>Pseudomonadati</taxon>
        <taxon>Bacteroidota</taxon>
        <taxon>Chitinophagia</taxon>
        <taxon>Chitinophagales</taxon>
        <taxon>Chitinophagaceae</taxon>
        <taxon>Chitinophaga</taxon>
    </lineage>
</organism>
<dbReference type="Pfam" id="PF07007">
    <property type="entry name" value="LprI"/>
    <property type="match status" value="1"/>
</dbReference>